<proteinExistence type="predicted"/>
<evidence type="ECO:0000256" key="3">
    <source>
        <dbReference type="ARBA" id="ARBA00022692"/>
    </source>
</evidence>
<evidence type="ECO:0000256" key="1">
    <source>
        <dbReference type="ARBA" id="ARBA00004651"/>
    </source>
</evidence>
<keyword evidence="5 6" id="KW-0472">Membrane</keyword>
<dbReference type="Proteomes" id="UP000183287">
    <property type="component" value="Unassembled WGS sequence"/>
</dbReference>
<evidence type="ECO:0000259" key="7">
    <source>
        <dbReference type="Pfam" id="PF00482"/>
    </source>
</evidence>
<accession>A0A1I4P5D1</accession>
<dbReference type="GO" id="GO:0005886">
    <property type="term" value="C:plasma membrane"/>
    <property type="evidence" value="ECO:0007669"/>
    <property type="project" value="UniProtKB-SubCell"/>
</dbReference>
<name>A0A1I4P5D1_9PROT</name>
<keyword evidence="4 6" id="KW-1133">Transmembrane helix</keyword>
<evidence type="ECO:0000256" key="5">
    <source>
        <dbReference type="ARBA" id="ARBA00023136"/>
    </source>
</evidence>
<evidence type="ECO:0000256" key="4">
    <source>
        <dbReference type="ARBA" id="ARBA00022989"/>
    </source>
</evidence>
<protein>
    <submittedName>
        <fullName evidence="8">Tight adherence protein C</fullName>
    </submittedName>
</protein>
<feature type="transmembrane region" description="Helical" evidence="6">
    <location>
        <begin position="6"/>
        <end position="27"/>
    </location>
</feature>
<keyword evidence="9" id="KW-1185">Reference proteome</keyword>
<organism evidence="8 9">
    <name type="scientific">Nitrosomonas communis</name>
    <dbReference type="NCBI Taxonomy" id="44574"/>
    <lineage>
        <taxon>Bacteria</taxon>
        <taxon>Pseudomonadati</taxon>
        <taxon>Pseudomonadota</taxon>
        <taxon>Betaproteobacteria</taxon>
        <taxon>Nitrosomonadales</taxon>
        <taxon>Nitrosomonadaceae</taxon>
        <taxon>Nitrosomonas</taxon>
    </lineage>
</organism>
<reference evidence="9" key="1">
    <citation type="submission" date="2016-10" db="EMBL/GenBank/DDBJ databases">
        <authorList>
            <person name="Varghese N."/>
            <person name="Submissions S."/>
        </authorList>
    </citation>
    <scope>NUCLEOTIDE SEQUENCE [LARGE SCALE GENOMIC DNA]</scope>
    <source>
        <strain evidence="9">Nm44</strain>
    </source>
</reference>
<dbReference type="RefSeq" id="WP_074905223.1">
    <property type="nucleotide sequence ID" value="NZ_FOUB01000018.1"/>
</dbReference>
<dbReference type="InterPro" id="IPR018076">
    <property type="entry name" value="T2SS_GspF_dom"/>
</dbReference>
<evidence type="ECO:0000313" key="8">
    <source>
        <dbReference type="EMBL" id="SFM22855.1"/>
    </source>
</evidence>
<feature type="transmembrane region" description="Helical" evidence="6">
    <location>
        <begin position="275"/>
        <end position="301"/>
    </location>
</feature>
<evidence type="ECO:0000256" key="2">
    <source>
        <dbReference type="ARBA" id="ARBA00022475"/>
    </source>
</evidence>
<dbReference type="EMBL" id="FOUB01000018">
    <property type="protein sequence ID" value="SFM22855.1"/>
    <property type="molecule type" value="Genomic_DNA"/>
</dbReference>
<feature type="transmembrane region" description="Helical" evidence="6">
    <location>
        <begin position="129"/>
        <end position="149"/>
    </location>
</feature>
<keyword evidence="3 6" id="KW-0812">Transmembrane</keyword>
<sequence>MISAQTAFLIMIFLAVAGIAYAMMLVFSPRATSTRLKQIAAKDSVLDDNKADEAWKEKVIKLSKPLAKLALPEEDWEKSALRARFIHAGYRSNGAPYIYFAIKALLALVFPGIFLLAAGIGKLQLSMEVAAMVLLVLASIGYYLPNVILARKIFVRQRELFESFPDAIDLMTVCVEAGLGLDAALAKVGEEIKLSSKILADEIFLVGLELRAGASREKALRNLALRTGVEEIEALVAMLVQADRFGTSTAASLRVYSDTLRTKRRLRAEEAAAKIALKLLFPLIFFIFPSLLVVLMGPAMINIYSILLPTMGGTGQ</sequence>
<feature type="transmembrane region" description="Helical" evidence="6">
    <location>
        <begin position="97"/>
        <end position="117"/>
    </location>
</feature>
<dbReference type="OrthoDB" id="9810662at2"/>
<dbReference type="Pfam" id="PF00482">
    <property type="entry name" value="T2SSF"/>
    <property type="match status" value="1"/>
</dbReference>
<evidence type="ECO:0000313" key="9">
    <source>
        <dbReference type="Proteomes" id="UP000183287"/>
    </source>
</evidence>
<dbReference type="AlphaFoldDB" id="A0A1I4P5D1"/>
<dbReference type="PANTHER" id="PTHR35007">
    <property type="entry name" value="INTEGRAL MEMBRANE PROTEIN-RELATED"/>
    <property type="match status" value="1"/>
</dbReference>
<keyword evidence="2" id="KW-1003">Cell membrane</keyword>
<comment type="subcellular location">
    <subcellularLocation>
        <location evidence="1">Cell membrane</location>
        <topology evidence="1">Multi-pass membrane protein</topology>
    </subcellularLocation>
</comment>
<evidence type="ECO:0000256" key="6">
    <source>
        <dbReference type="SAM" id="Phobius"/>
    </source>
</evidence>
<dbReference type="PANTHER" id="PTHR35007:SF2">
    <property type="entry name" value="PILUS ASSEMBLE PROTEIN"/>
    <property type="match status" value="1"/>
</dbReference>
<feature type="domain" description="Type II secretion system protein GspF" evidence="7">
    <location>
        <begin position="168"/>
        <end position="296"/>
    </location>
</feature>
<gene>
    <name evidence="8" type="ORF">SAMN05421863_101821</name>
</gene>